<dbReference type="InterPro" id="IPR028816">
    <property type="entry name" value="Caprin"/>
</dbReference>
<feature type="region of interest" description="Disordered" evidence="8">
    <location>
        <begin position="561"/>
        <end position="689"/>
    </location>
</feature>
<proteinExistence type="inferred from homology"/>
<accession>A0A7J6C2K4</accession>
<dbReference type="InterPro" id="IPR041637">
    <property type="entry name" value="Caprin-1_dimer"/>
</dbReference>
<keyword evidence="7" id="KW-0175">Coiled coil</keyword>
<dbReference type="GO" id="GO:0005737">
    <property type="term" value="C:cytoplasm"/>
    <property type="evidence" value="ECO:0007669"/>
    <property type="project" value="UniProtKB-SubCell"/>
</dbReference>
<sequence length="689" mass="76089">MPSATNGTRTVKSASPDLVSAPGSMNQITASNPLTGTQSEALKQVLVVLEKKVRNMEKKKSKLDDYQDRNIKGERLNQDQLEALSKYQEIIHNLEFARELHKSFLALGQEIQKSVKKTARREQLQREEVEQKRLKRVLELQFLLDRLGDESVRQELLQGAGGPSLLTESDLTSLDEFYKLVGPERDQNIRLTDQYQEASQHLWELLEGKDKPIAGTTYKALNETLERVLQSGYFDRVQSHQNGVCTEEEEQTAVVEVSEAEEHPPETEGEMTEAYAEPIPIEVTEFVNRQFVLESTYSTGDKEQREEWSAETEVVNAIQPVQTAPSPVVPEPHPLTTVTPTPPSDPVVRQQVVQDLMAQMQGPYNFMQDSMLDFDGQSLDPAIVSAQPMKPVPSMEMPPMLCQPAHPESRLAQPPAVGVQPEPTQIPMVSPSPETFSTPPPIYQSSHAADPRPQTDSIDPIQASIPLTEQPPTVLPPAQTQVIQPGSKPLHSSGINVNAAPFQSMQTVFNLNAPVPPANDTDSMKQASQYQNSYSQGFNNQTQHPVEQIDMPPEQLQSVGAFHSQDQSLPNSTGPQPMSQQSGGQGNGFSRQAQSFYNSRGISRGGPRNSRGMINGYRGPSNGFRGGYDGYRPPFSNSANSGYGQTQFSTPRDYSNCGYQRDGYQQNYKRGAGQGARGISRGSAPAMRS</sequence>
<feature type="region of interest" description="Disordered" evidence="8">
    <location>
        <begin position="512"/>
        <end position="540"/>
    </location>
</feature>
<dbReference type="GO" id="GO:0003723">
    <property type="term" value="F:RNA binding"/>
    <property type="evidence" value="ECO:0007669"/>
    <property type="project" value="UniProtKB-KW"/>
</dbReference>
<evidence type="ECO:0000256" key="5">
    <source>
        <dbReference type="ARBA" id="ARBA00022884"/>
    </source>
</evidence>
<feature type="domain" description="Caprin-1 dimerization" evidence="10">
    <location>
        <begin position="120"/>
        <end position="235"/>
    </location>
</feature>
<feature type="compositionally biased region" description="Polar residues" evidence="8">
    <location>
        <begin position="520"/>
        <end position="540"/>
    </location>
</feature>
<comment type="similarity">
    <text evidence="2">Belongs to the caprin family.</text>
</comment>
<dbReference type="GO" id="GO:0030154">
    <property type="term" value="P:cell differentiation"/>
    <property type="evidence" value="ECO:0007669"/>
    <property type="project" value="UniProtKB-KW"/>
</dbReference>
<gene>
    <name evidence="11" type="ORF">G5714_017892</name>
</gene>
<evidence type="ECO:0000313" key="11">
    <source>
        <dbReference type="EMBL" id="KAF4101460.1"/>
    </source>
</evidence>
<keyword evidence="4" id="KW-0221">Differentiation</keyword>
<evidence type="ECO:0000256" key="2">
    <source>
        <dbReference type="ARBA" id="ARBA00007950"/>
    </source>
</evidence>
<keyword evidence="12" id="KW-1185">Reference proteome</keyword>
<dbReference type="AlphaFoldDB" id="A0A7J6C2K4"/>
<keyword evidence="5" id="KW-0694">RNA-binding</keyword>
<feature type="coiled-coil region" evidence="7">
    <location>
        <begin position="112"/>
        <end position="141"/>
    </location>
</feature>
<dbReference type="Pfam" id="PF18293">
    <property type="entry name" value="Caprin-1_dimer"/>
    <property type="match status" value="1"/>
</dbReference>
<evidence type="ECO:0000256" key="3">
    <source>
        <dbReference type="ARBA" id="ARBA00022490"/>
    </source>
</evidence>
<evidence type="ECO:0000256" key="4">
    <source>
        <dbReference type="ARBA" id="ARBA00022782"/>
    </source>
</evidence>
<evidence type="ECO:0000256" key="1">
    <source>
        <dbReference type="ARBA" id="ARBA00004496"/>
    </source>
</evidence>
<dbReference type="Proteomes" id="UP000579812">
    <property type="component" value="Unassembled WGS sequence"/>
</dbReference>
<evidence type="ECO:0000259" key="9">
    <source>
        <dbReference type="Pfam" id="PF12287"/>
    </source>
</evidence>
<reference evidence="11 12" key="1">
    <citation type="submission" date="2020-04" db="EMBL/GenBank/DDBJ databases">
        <title>Chromosome-level genome assembly of a cyprinid fish Onychostoma macrolepis by integration of Nanopore Sequencing, Bionano and Hi-C technology.</title>
        <authorList>
            <person name="Wang D."/>
        </authorList>
    </citation>
    <scope>NUCLEOTIDE SEQUENCE [LARGE SCALE GENOMIC DNA]</scope>
    <source>
        <strain evidence="11">SWU-2019</strain>
        <tissue evidence="11">Muscle</tissue>
    </source>
</reference>
<feature type="compositionally biased region" description="Polar residues" evidence="8">
    <location>
        <begin position="23"/>
        <end position="34"/>
    </location>
</feature>
<evidence type="ECO:0000256" key="7">
    <source>
        <dbReference type="SAM" id="Coils"/>
    </source>
</evidence>
<evidence type="ECO:0000313" key="12">
    <source>
        <dbReference type="Proteomes" id="UP000579812"/>
    </source>
</evidence>
<feature type="coiled-coil region" evidence="7">
    <location>
        <begin position="39"/>
        <end position="69"/>
    </location>
</feature>
<dbReference type="InterPro" id="IPR022070">
    <property type="entry name" value="Caprin-1_C"/>
</dbReference>
<feature type="compositionally biased region" description="Low complexity" evidence="8">
    <location>
        <begin position="572"/>
        <end position="592"/>
    </location>
</feature>
<dbReference type="GO" id="GO:0017148">
    <property type="term" value="P:negative regulation of translation"/>
    <property type="evidence" value="ECO:0007669"/>
    <property type="project" value="UniProtKB-KW"/>
</dbReference>
<dbReference type="PANTHER" id="PTHR22922">
    <property type="entry name" value="GPI-ANCHORED PROTEIN P137"/>
    <property type="match status" value="1"/>
</dbReference>
<name>A0A7J6C2K4_9TELE</name>
<feature type="region of interest" description="Disordered" evidence="8">
    <location>
        <begin position="1"/>
        <end position="34"/>
    </location>
</feature>
<feature type="compositionally biased region" description="Polar residues" evidence="8">
    <location>
        <begin position="1"/>
        <end position="13"/>
    </location>
</feature>
<comment type="subcellular location">
    <subcellularLocation>
        <location evidence="1">Cytoplasm</location>
    </subcellularLocation>
</comment>
<organism evidence="11 12">
    <name type="scientific">Onychostoma macrolepis</name>
    <dbReference type="NCBI Taxonomy" id="369639"/>
    <lineage>
        <taxon>Eukaryota</taxon>
        <taxon>Metazoa</taxon>
        <taxon>Chordata</taxon>
        <taxon>Craniata</taxon>
        <taxon>Vertebrata</taxon>
        <taxon>Euteleostomi</taxon>
        <taxon>Actinopterygii</taxon>
        <taxon>Neopterygii</taxon>
        <taxon>Teleostei</taxon>
        <taxon>Ostariophysi</taxon>
        <taxon>Cypriniformes</taxon>
        <taxon>Cyprinidae</taxon>
        <taxon>Acrossocheilinae</taxon>
        <taxon>Onychostoma</taxon>
    </lineage>
</organism>
<feature type="compositionally biased region" description="Polar residues" evidence="8">
    <location>
        <begin position="635"/>
        <end position="653"/>
    </location>
</feature>
<keyword evidence="3" id="KW-0963">Cytoplasm</keyword>
<feature type="region of interest" description="Disordered" evidence="8">
    <location>
        <begin position="431"/>
        <end position="457"/>
    </location>
</feature>
<comment type="caution">
    <text evidence="11">The sequence shown here is derived from an EMBL/GenBank/DDBJ whole genome shotgun (WGS) entry which is preliminary data.</text>
</comment>
<evidence type="ECO:0000256" key="6">
    <source>
        <dbReference type="ARBA" id="ARBA00023193"/>
    </source>
</evidence>
<feature type="domain" description="Cytoplasmic activation/proliferation-associated protein-1 C term" evidence="9">
    <location>
        <begin position="353"/>
        <end position="678"/>
    </location>
</feature>
<evidence type="ECO:0000256" key="8">
    <source>
        <dbReference type="SAM" id="MobiDB-lite"/>
    </source>
</evidence>
<dbReference type="Pfam" id="PF12287">
    <property type="entry name" value="Caprin-1_C"/>
    <property type="match status" value="1"/>
</dbReference>
<protein>
    <submittedName>
        <fullName evidence="11">Uncharacterized protein</fullName>
    </submittedName>
</protein>
<keyword evidence="6" id="KW-0652">Protein synthesis inhibitor</keyword>
<dbReference type="EMBL" id="JAAMOB010000018">
    <property type="protein sequence ID" value="KAF4101460.1"/>
    <property type="molecule type" value="Genomic_DNA"/>
</dbReference>
<evidence type="ECO:0000259" key="10">
    <source>
        <dbReference type="Pfam" id="PF18293"/>
    </source>
</evidence>
<dbReference type="PANTHER" id="PTHR22922:SF3">
    <property type="entry name" value="CAPRIN-1"/>
    <property type="match status" value="1"/>
</dbReference>